<evidence type="ECO:0000256" key="1">
    <source>
        <dbReference type="SAM" id="MobiDB-lite"/>
    </source>
</evidence>
<keyword evidence="3" id="KW-1185">Reference proteome</keyword>
<dbReference type="AlphaFoldDB" id="A0A7D9DXP6"/>
<name>A0A7D9DXP6_PARCT</name>
<dbReference type="Proteomes" id="UP001152795">
    <property type="component" value="Unassembled WGS sequence"/>
</dbReference>
<organism evidence="2 3">
    <name type="scientific">Paramuricea clavata</name>
    <name type="common">Red gorgonian</name>
    <name type="synonym">Violescent sea-whip</name>
    <dbReference type="NCBI Taxonomy" id="317549"/>
    <lineage>
        <taxon>Eukaryota</taxon>
        <taxon>Metazoa</taxon>
        <taxon>Cnidaria</taxon>
        <taxon>Anthozoa</taxon>
        <taxon>Octocorallia</taxon>
        <taxon>Malacalcyonacea</taxon>
        <taxon>Plexauridae</taxon>
        <taxon>Paramuricea</taxon>
    </lineage>
</organism>
<gene>
    <name evidence="2" type="ORF">PACLA_8A011993</name>
</gene>
<dbReference type="OrthoDB" id="6015654at2759"/>
<reference evidence="2" key="1">
    <citation type="submission" date="2020-04" db="EMBL/GenBank/DDBJ databases">
        <authorList>
            <person name="Alioto T."/>
            <person name="Alioto T."/>
            <person name="Gomez Garrido J."/>
        </authorList>
    </citation>
    <scope>NUCLEOTIDE SEQUENCE</scope>
    <source>
        <strain evidence="2">A484AB</strain>
    </source>
</reference>
<comment type="caution">
    <text evidence="2">The sequence shown here is derived from an EMBL/GenBank/DDBJ whole genome shotgun (WGS) entry which is preliminary data.</text>
</comment>
<feature type="region of interest" description="Disordered" evidence="1">
    <location>
        <begin position="118"/>
        <end position="142"/>
    </location>
</feature>
<feature type="compositionally biased region" description="Polar residues" evidence="1">
    <location>
        <begin position="24"/>
        <end position="37"/>
    </location>
</feature>
<accession>A0A7D9DXP6</accession>
<dbReference type="EMBL" id="CACRXK020002353">
    <property type="protein sequence ID" value="CAB3993912.1"/>
    <property type="molecule type" value="Genomic_DNA"/>
</dbReference>
<evidence type="ECO:0000313" key="2">
    <source>
        <dbReference type="EMBL" id="CAB3993912.1"/>
    </source>
</evidence>
<proteinExistence type="predicted"/>
<evidence type="ECO:0000313" key="3">
    <source>
        <dbReference type="Proteomes" id="UP001152795"/>
    </source>
</evidence>
<sequence length="142" mass="16015">MSRLKVKDVDEQVSKNDESVKISMENSPIGQSEQEYNGQCSQTIIEQFGKEFDEPCDHAKEYMPYDDNSKTFDIAAMQSHLQFPASLREHKKDMADTVCQLNEVQKVFEPLLDDSDTELSAGNASSNQQQVDANSNRCITIS</sequence>
<feature type="compositionally biased region" description="Basic and acidic residues" evidence="1">
    <location>
        <begin position="1"/>
        <end position="20"/>
    </location>
</feature>
<feature type="region of interest" description="Disordered" evidence="1">
    <location>
        <begin position="1"/>
        <end position="37"/>
    </location>
</feature>
<protein>
    <submittedName>
        <fullName evidence="2">Uncharacterized protein</fullName>
    </submittedName>
</protein>